<evidence type="ECO:0000313" key="1">
    <source>
        <dbReference type="EMBL" id="KAK8219878.1"/>
    </source>
</evidence>
<protein>
    <submittedName>
        <fullName evidence="1">Uncharacterized protein</fullName>
    </submittedName>
</protein>
<organism evidence="1 2">
    <name type="scientific">Zalaria obscura</name>
    <dbReference type="NCBI Taxonomy" id="2024903"/>
    <lineage>
        <taxon>Eukaryota</taxon>
        <taxon>Fungi</taxon>
        <taxon>Dikarya</taxon>
        <taxon>Ascomycota</taxon>
        <taxon>Pezizomycotina</taxon>
        <taxon>Dothideomycetes</taxon>
        <taxon>Dothideomycetidae</taxon>
        <taxon>Dothideales</taxon>
        <taxon>Zalariaceae</taxon>
        <taxon>Zalaria</taxon>
    </lineage>
</organism>
<dbReference type="Proteomes" id="UP001320706">
    <property type="component" value="Unassembled WGS sequence"/>
</dbReference>
<gene>
    <name evidence="1" type="ORF">M8818_000852</name>
</gene>
<accession>A0ACC3SMF0</accession>
<evidence type="ECO:0000313" key="2">
    <source>
        <dbReference type="Proteomes" id="UP001320706"/>
    </source>
</evidence>
<name>A0ACC3SMF0_9PEZI</name>
<dbReference type="EMBL" id="JAMKPW020000003">
    <property type="protein sequence ID" value="KAK8219878.1"/>
    <property type="molecule type" value="Genomic_DNA"/>
</dbReference>
<comment type="caution">
    <text evidence="1">The sequence shown here is derived from an EMBL/GenBank/DDBJ whole genome shotgun (WGS) entry which is preliminary data.</text>
</comment>
<reference evidence="1" key="1">
    <citation type="submission" date="2024-02" db="EMBL/GenBank/DDBJ databases">
        <title>Metagenome Assembled Genome of Zalaria obscura JY119.</title>
        <authorList>
            <person name="Vighnesh L."/>
            <person name="Jagadeeshwari U."/>
            <person name="Venkata Ramana C."/>
            <person name="Sasikala C."/>
        </authorList>
    </citation>
    <scope>NUCLEOTIDE SEQUENCE</scope>
    <source>
        <strain evidence="1">JY119</strain>
    </source>
</reference>
<keyword evidence="2" id="KW-1185">Reference proteome</keyword>
<sequence>MSAEKDRWSSKAYTSAASFVPQLTTTVVSYLSAQPHERILDIGCGDGPLTAQIAAACAPGAVLGLDASESMIATAQEQHGPGSEHGQENLEFKVHDCTQLAQCADAMEVQGGGWDKVFSNAALHWILRSPSTRMNVLADIYACLKPGGTFVFEMGGKGNVEAVHAATIAALVAEGVDIVTAREACPWFFPSQEWMRAALGEVGFEVCKVEVEYRPTRCTERAGDGSGGLEGWVRLMCAAMLEAAEEGRREKVVRRVVQTLESVVTREEDGSMWLGYVRLRGVARKPEDV</sequence>
<proteinExistence type="predicted"/>